<keyword evidence="3 5" id="KW-0853">WD repeat</keyword>
<dbReference type="InterPro" id="IPR036322">
    <property type="entry name" value="WD40_repeat_dom_sf"/>
</dbReference>
<feature type="repeat" description="WD" evidence="5">
    <location>
        <begin position="139"/>
        <end position="172"/>
    </location>
</feature>
<dbReference type="SUPFAM" id="SSF50978">
    <property type="entry name" value="WD40 repeat-like"/>
    <property type="match status" value="1"/>
</dbReference>
<dbReference type="FunFam" id="2.130.10.10:FF:000982">
    <property type="entry name" value="Ribosomal assembly complex component Ipi3"/>
    <property type="match status" value="1"/>
</dbReference>
<feature type="chain" id="PRO_5040753892" description="Pre-rRNA-processing protein IPI3" evidence="8">
    <location>
        <begin position="20"/>
        <end position="572"/>
    </location>
</feature>
<dbReference type="AlphaFoldDB" id="A0A9W4IDW8"/>
<dbReference type="Gene3D" id="2.130.10.10">
    <property type="entry name" value="YVTN repeat-like/Quinoprotein amine dehydrogenase"/>
    <property type="match status" value="2"/>
</dbReference>
<gene>
    <name evidence="9" type="ORF">PSALAMII_LOCUS1028</name>
</gene>
<feature type="repeat" description="WD" evidence="5">
    <location>
        <begin position="197"/>
        <end position="241"/>
    </location>
</feature>
<keyword evidence="8" id="KW-0732">Signal</keyword>
<comment type="function">
    <text evidence="1 6">Component of the RIX1 complex required for processing of ITS2 sequences from 35S pre-rRNA.</text>
</comment>
<evidence type="ECO:0000256" key="3">
    <source>
        <dbReference type="ARBA" id="ARBA00022574"/>
    </source>
</evidence>
<evidence type="ECO:0000256" key="4">
    <source>
        <dbReference type="ARBA" id="ARBA00022737"/>
    </source>
</evidence>
<evidence type="ECO:0000256" key="1">
    <source>
        <dbReference type="ARBA" id="ARBA00002355"/>
    </source>
</evidence>
<dbReference type="Pfam" id="PF00400">
    <property type="entry name" value="WD40"/>
    <property type="match status" value="2"/>
</dbReference>
<feature type="region of interest" description="Disordered" evidence="7">
    <location>
        <begin position="528"/>
        <end position="572"/>
    </location>
</feature>
<dbReference type="InterPro" id="IPR045227">
    <property type="entry name" value="WDR18/Ipi3/RID3"/>
</dbReference>
<comment type="similarity">
    <text evidence="2 6">Belongs to the WD repeat IPI3/WDR18 family.</text>
</comment>
<dbReference type="EMBL" id="CAJVPA010000044">
    <property type="protein sequence ID" value="CAG8262152.1"/>
    <property type="molecule type" value="Genomic_DNA"/>
</dbReference>
<dbReference type="Proteomes" id="UP001152646">
    <property type="component" value="Unassembled WGS sequence"/>
</dbReference>
<evidence type="ECO:0000256" key="8">
    <source>
        <dbReference type="SAM" id="SignalP"/>
    </source>
</evidence>
<evidence type="ECO:0000256" key="6">
    <source>
        <dbReference type="RuleBase" id="RU369067"/>
    </source>
</evidence>
<dbReference type="GO" id="GO:0005656">
    <property type="term" value="C:nuclear pre-replicative complex"/>
    <property type="evidence" value="ECO:0007669"/>
    <property type="project" value="TreeGrafter"/>
</dbReference>
<comment type="caution">
    <text evidence="9">The sequence shown here is derived from an EMBL/GenBank/DDBJ whole genome shotgun (WGS) entry which is preliminary data.</text>
</comment>
<comment type="subunit">
    <text evidence="6">Component of the RIX1 complex, composed of IPI1, RIX1/IPI2 and IPI3 in a 1:2:2 stoichiometry. The complex interacts (via RIX1) with MDN1 (via its hexameric AAA ATPase ring) and the pre-60S ribosome particles.</text>
</comment>
<dbReference type="GO" id="GO:0120330">
    <property type="term" value="C:rixosome complex"/>
    <property type="evidence" value="ECO:0007669"/>
    <property type="project" value="UniProtKB-UniRule"/>
</dbReference>
<dbReference type="InterPro" id="IPR015943">
    <property type="entry name" value="WD40/YVTN_repeat-like_dom_sf"/>
</dbReference>
<accession>A0A9W4IDW8</accession>
<organism evidence="9 10">
    <name type="scientific">Penicillium salamii</name>
    <dbReference type="NCBI Taxonomy" id="1612424"/>
    <lineage>
        <taxon>Eukaryota</taxon>
        <taxon>Fungi</taxon>
        <taxon>Dikarya</taxon>
        <taxon>Ascomycota</taxon>
        <taxon>Pezizomycotina</taxon>
        <taxon>Eurotiomycetes</taxon>
        <taxon>Eurotiomycetidae</taxon>
        <taxon>Eurotiales</taxon>
        <taxon>Aspergillaceae</taxon>
        <taxon>Penicillium</taxon>
    </lineage>
</organism>
<name>A0A9W4IDW8_9EURO</name>
<dbReference type="PANTHER" id="PTHR18763">
    <property type="entry name" value="WD-REPEAT PROTEIN 18"/>
    <property type="match status" value="1"/>
</dbReference>
<feature type="compositionally biased region" description="Acidic residues" evidence="7">
    <location>
        <begin position="563"/>
        <end position="572"/>
    </location>
</feature>
<proteinExistence type="inferred from homology"/>
<dbReference type="FunFam" id="2.130.10.10:FF:000929">
    <property type="entry name" value="Ribosomal assembly complex component Ipi3"/>
    <property type="match status" value="1"/>
</dbReference>
<evidence type="ECO:0000313" key="9">
    <source>
        <dbReference type="EMBL" id="CAG8262152.1"/>
    </source>
</evidence>
<feature type="region of interest" description="Disordered" evidence="7">
    <location>
        <begin position="281"/>
        <end position="309"/>
    </location>
</feature>
<dbReference type="PANTHER" id="PTHR18763:SF0">
    <property type="entry name" value="WD REPEAT-CONTAINING PROTEIN 18"/>
    <property type="match status" value="1"/>
</dbReference>
<evidence type="ECO:0000256" key="2">
    <source>
        <dbReference type="ARBA" id="ARBA00010143"/>
    </source>
</evidence>
<dbReference type="PROSITE" id="PS50082">
    <property type="entry name" value="WD_REPEATS_2"/>
    <property type="match status" value="2"/>
</dbReference>
<dbReference type="GO" id="GO:0006261">
    <property type="term" value="P:DNA-templated DNA replication"/>
    <property type="evidence" value="ECO:0007669"/>
    <property type="project" value="TreeGrafter"/>
</dbReference>
<dbReference type="InterPro" id="IPR001680">
    <property type="entry name" value="WD40_rpt"/>
</dbReference>
<protein>
    <recommendedName>
        <fullName evidence="6">Pre-rRNA-processing protein IPI3</fullName>
    </recommendedName>
</protein>
<feature type="compositionally biased region" description="Polar residues" evidence="7">
    <location>
        <begin position="288"/>
        <end position="297"/>
    </location>
</feature>
<comment type="subcellular location">
    <subcellularLocation>
        <location evidence="6">Nucleus</location>
    </subcellularLocation>
</comment>
<dbReference type="PROSITE" id="PS50294">
    <property type="entry name" value="WD_REPEATS_REGION"/>
    <property type="match status" value="1"/>
</dbReference>
<evidence type="ECO:0000313" key="10">
    <source>
        <dbReference type="Proteomes" id="UP001152646"/>
    </source>
</evidence>
<dbReference type="GO" id="GO:0006364">
    <property type="term" value="P:rRNA processing"/>
    <property type="evidence" value="ECO:0007669"/>
    <property type="project" value="UniProtKB-UniRule"/>
</dbReference>
<dbReference type="OrthoDB" id="756370at2759"/>
<keyword evidence="6" id="KW-0539">Nucleus</keyword>
<evidence type="ECO:0000256" key="5">
    <source>
        <dbReference type="PROSITE-ProRule" id="PRU00221"/>
    </source>
</evidence>
<evidence type="ECO:0000256" key="7">
    <source>
        <dbReference type="SAM" id="MobiDB-lite"/>
    </source>
</evidence>
<keyword evidence="4" id="KW-0677">Repeat</keyword>
<reference evidence="9" key="1">
    <citation type="submission" date="2021-07" db="EMBL/GenBank/DDBJ databases">
        <authorList>
            <person name="Branca A.L. A."/>
        </authorList>
    </citation>
    <scope>NUCLEOTIDE SEQUENCE</scope>
</reference>
<feature type="signal peptide" evidence="8">
    <location>
        <begin position="1"/>
        <end position="19"/>
    </location>
</feature>
<sequence length="572" mass="61929">MPLDTTLYLIASFLMLSESFVASTLSSAKSPTASLRDVGICVHDLQPSSILRSTFKKSSTTTNCLAVSPSHIFTAQADKAVLHVYSREKGNQEGIVPFPERIRSIAVAGGKYGDILVLGTEGGRLILWETCTGRQVATTASHLQPVTSLVIDPTSNFILSGSSDASVHVWSLPGILSFSKPALSATRQPTNSPIRTFSNHRAAITSLAFGHSNGRNNIVVSTAKDNTAIAWDYHTGRALRTFLLPFSATSVVLDPVDRAFYVGYEDGSVQSVDFYRGHSAQHPLHDPSVQSTPVQVSTEDRWLPPSAESGSANTLSLTYDGTTLLSGHANGKILSWNVARRKYISSVADYTHPITNLVMLPPGGIPHPSSDLQRKAHTIVKPRHDNGLTSHVPGAVPSEYMFHTQILAPTTPKPTQFSAALTHASFPDSMLDEGLAELASFGQPGAEVRVSASATRPSAAPVEDSRAQVTELENEVSVLKKKVAVNETARHNADDEVVQLRSDLANLQDYINELHEKQEAARKAKVLRRARKQDREKKRREAWLAAEKRGQSGDAAVQKMDDASSDSDQSDE</sequence>
<keyword evidence="6" id="KW-0698">rRNA processing</keyword>
<dbReference type="SMART" id="SM00320">
    <property type="entry name" value="WD40"/>
    <property type="match status" value="6"/>
</dbReference>
<feature type="compositionally biased region" description="Basic and acidic residues" evidence="7">
    <location>
        <begin position="533"/>
        <end position="551"/>
    </location>
</feature>